<dbReference type="SUPFAM" id="SSF90123">
    <property type="entry name" value="ABC transporter transmembrane region"/>
    <property type="match status" value="1"/>
</dbReference>
<dbReference type="STRING" id="1121306.SAMN02745196_01993"/>
<evidence type="ECO:0000256" key="7">
    <source>
        <dbReference type="ARBA" id="ARBA00022989"/>
    </source>
</evidence>
<comment type="subcellular location">
    <subcellularLocation>
        <location evidence="1">Cell membrane</location>
        <topology evidence="1">Multi-pass membrane protein</topology>
    </subcellularLocation>
</comment>
<dbReference type="InterPro" id="IPR011527">
    <property type="entry name" value="ABC1_TM_dom"/>
</dbReference>
<sequence>MQYNNKSRAFNGPGKQLGGNRFMRGNQKPKNLRKTLKRLWGMFGKEKKLFIVVFILVFLSVNLLLLVPYLIGKAVDILSVGPNAVEFNKLLWVIGILMLIYIIDASMNLIQGLTMAGIAQRIVKNIRKIFFDKLQVLPMSYFDRSFHGDIMSRLTNDIDILSSTISSSVVQLMNSAISIVGSFVMMVILSPLLTVASLISVPLIFILTRTIASKTKVYFKGQQDTLGALNSQIEESISGLDVIKAFNHEEKIISEFEKLNEDYKNVGFKAQVWSGLLMPLMNVINNLSFATVAMVGGTLAIKGYITLGVIASFLSYSRQFVRPLNEIANIFNTLQSAVAGAERVFELLDEEEEIIDKEGAKELKEVRGEVEFKDIYFGYNDKDQVLKDINFKVRPGTSVAIVGATGSGKTTIVNLLSRFYEISKGSITIDGVDIRDYTRESLRKVFGIVLQDTYLFSGTIKDNIKYGKPDATEEEIMRASKIANAHSFIARLPKGYDTEILEGGSSLSAGQKQLLAIARAVLSDTPILILDEATSNVDTRTELKIQQAMLNLMKGRTSFIIAHRLSTIKDSDMIMVIDDGRIIECGSHEELVREQGTYYNLCTINKIC</sequence>
<evidence type="ECO:0000313" key="13">
    <source>
        <dbReference type="EMBL" id="SHH94668.1"/>
    </source>
</evidence>
<dbReference type="GO" id="GO:0005886">
    <property type="term" value="C:plasma membrane"/>
    <property type="evidence" value="ECO:0007669"/>
    <property type="project" value="UniProtKB-SubCell"/>
</dbReference>
<protein>
    <submittedName>
        <fullName evidence="13">ATP-binding cassette, subfamily B</fullName>
    </submittedName>
</protein>
<evidence type="ECO:0000313" key="14">
    <source>
        <dbReference type="Proteomes" id="UP000184526"/>
    </source>
</evidence>
<evidence type="ECO:0000256" key="10">
    <source>
        <dbReference type="SAM" id="Phobius"/>
    </source>
</evidence>
<dbReference type="AlphaFoldDB" id="A0A1M5X578"/>
<dbReference type="InterPro" id="IPR017871">
    <property type="entry name" value="ABC_transporter-like_CS"/>
</dbReference>
<dbReference type="EMBL" id="FQXP01000007">
    <property type="protein sequence ID" value="SHH94668.1"/>
    <property type="molecule type" value="Genomic_DNA"/>
</dbReference>
<feature type="region of interest" description="Disordered" evidence="9">
    <location>
        <begin position="1"/>
        <end position="20"/>
    </location>
</feature>
<dbReference type="InterPro" id="IPR027417">
    <property type="entry name" value="P-loop_NTPase"/>
</dbReference>
<dbReference type="InterPro" id="IPR003439">
    <property type="entry name" value="ABC_transporter-like_ATP-bd"/>
</dbReference>
<feature type="domain" description="ABC transporter" evidence="11">
    <location>
        <begin position="370"/>
        <end position="604"/>
    </location>
</feature>
<proteinExistence type="predicted"/>
<dbReference type="GO" id="GO:0016887">
    <property type="term" value="F:ATP hydrolysis activity"/>
    <property type="evidence" value="ECO:0007669"/>
    <property type="project" value="InterPro"/>
</dbReference>
<keyword evidence="6 13" id="KW-0067">ATP-binding</keyword>
<organism evidence="13 14">
    <name type="scientific">Clostridium collagenovorans DSM 3089</name>
    <dbReference type="NCBI Taxonomy" id="1121306"/>
    <lineage>
        <taxon>Bacteria</taxon>
        <taxon>Bacillati</taxon>
        <taxon>Bacillota</taxon>
        <taxon>Clostridia</taxon>
        <taxon>Eubacteriales</taxon>
        <taxon>Clostridiaceae</taxon>
        <taxon>Clostridium</taxon>
    </lineage>
</organism>
<dbReference type="CDD" id="cd18547">
    <property type="entry name" value="ABC_6TM_Tm288_like"/>
    <property type="match status" value="1"/>
</dbReference>
<feature type="domain" description="ABC transmembrane type-1" evidence="12">
    <location>
        <begin position="51"/>
        <end position="336"/>
    </location>
</feature>
<dbReference type="SUPFAM" id="SSF52540">
    <property type="entry name" value="P-loop containing nucleoside triphosphate hydrolases"/>
    <property type="match status" value="1"/>
</dbReference>
<dbReference type="FunFam" id="1.20.1560.10:FF:000011">
    <property type="entry name" value="Multidrug ABC transporter ATP-binding protein"/>
    <property type="match status" value="1"/>
</dbReference>
<dbReference type="Proteomes" id="UP000184526">
    <property type="component" value="Unassembled WGS sequence"/>
</dbReference>
<keyword evidence="7 10" id="KW-1133">Transmembrane helix</keyword>
<dbReference type="Gene3D" id="1.20.1560.10">
    <property type="entry name" value="ABC transporter type 1, transmembrane domain"/>
    <property type="match status" value="1"/>
</dbReference>
<reference evidence="13 14" key="1">
    <citation type="submission" date="2016-11" db="EMBL/GenBank/DDBJ databases">
        <authorList>
            <person name="Jaros S."/>
            <person name="Januszkiewicz K."/>
            <person name="Wedrychowicz H."/>
        </authorList>
    </citation>
    <scope>NUCLEOTIDE SEQUENCE [LARGE SCALE GENOMIC DNA]</scope>
    <source>
        <strain evidence="13 14">DSM 3089</strain>
    </source>
</reference>
<gene>
    <name evidence="13" type="ORF">SAMN02745196_01993</name>
</gene>
<dbReference type="FunFam" id="3.40.50.300:FF:000287">
    <property type="entry name" value="Multidrug ABC transporter ATP-binding protein"/>
    <property type="match status" value="1"/>
</dbReference>
<dbReference type="PANTHER" id="PTHR43394">
    <property type="entry name" value="ATP-DEPENDENT PERMEASE MDL1, MITOCHONDRIAL"/>
    <property type="match status" value="1"/>
</dbReference>
<dbReference type="Gene3D" id="3.40.50.300">
    <property type="entry name" value="P-loop containing nucleotide triphosphate hydrolases"/>
    <property type="match status" value="1"/>
</dbReference>
<dbReference type="InterPro" id="IPR036640">
    <property type="entry name" value="ABC1_TM_sf"/>
</dbReference>
<dbReference type="OrthoDB" id="9762778at2"/>
<keyword evidence="5" id="KW-0547">Nucleotide-binding</keyword>
<dbReference type="PROSITE" id="PS00211">
    <property type="entry name" value="ABC_TRANSPORTER_1"/>
    <property type="match status" value="1"/>
</dbReference>
<keyword evidence="4 10" id="KW-0812">Transmembrane</keyword>
<dbReference type="InterPro" id="IPR039421">
    <property type="entry name" value="Type_1_exporter"/>
</dbReference>
<feature type="transmembrane region" description="Helical" evidence="10">
    <location>
        <begin position="49"/>
        <end position="71"/>
    </location>
</feature>
<keyword evidence="2" id="KW-0813">Transport</keyword>
<evidence type="ECO:0000259" key="11">
    <source>
        <dbReference type="PROSITE" id="PS50893"/>
    </source>
</evidence>
<evidence type="ECO:0000256" key="4">
    <source>
        <dbReference type="ARBA" id="ARBA00022692"/>
    </source>
</evidence>
<evidence type="ECO:0000259" key="12">
    <source>
        <dbReference type="PROSITE" id="PS50929"/>
    </source>
</evidence>
<dbReference type="PROSITE" id="PS50929">
    <property type="entry name" value="ABC_TM1F"/>
    <property type="match status" value="1"/>
</dbReference>
<evidence type="ECO:0000256" key="8">
    <source>
        <dbReference type="ARBA" id="ARBA00023136"/>
    </source>
</evidence>
<evidence type="ECO:0000256" key="1">
    <source>
        <dbReference type="ARBA" id="ARBA00004651"/>
    </source>
</evidence>
<dbReference type="SMART" id="SM00382">
    <property type="entry name" value="AAA"/>
    <property type="match status" value="1"/>
</dbReference>
<evidence type="ECO:0000256" key="9">
    <source>
        <dbReference type="SAM" id="MobiDB-lite"/>
    </source>
</evidence>
<feature type="transmembrane region" description="Helical" evidence="10">
    <location>
        <begin position="287"/>
        <end position="314"/>
    </location>
</feature>
<keyword evidence="3" id="KW-1003">Cell membrane</keyword>
<keyword evidence="8 10" id="KW-0472">Membrane</keyword>
<dbReference type="GO" id="GO:0015421">
    <property type="term" value="F:ABC-type oligopeptide transporter activity"/>
    <property type="evidence" value="ECO:0007669"/>
    <property type="project" value="TreeGrafter"/>
</dbReference>
<evidence type="ECO:0000256" key="6">
    <source>
        <dbReference type="ARBA" id="ARBA00022840"/>
    </source>
</evidence>
<dbReference type="PANTHER" id="PTHR43394:SF1">
    <property type="entry name" value="ATP-BINDING CASSETTE SUB-FAMILY B MEMBER 10, MITOCHONDRIAL"/>
    <property type="match status" value="1"/>
</dbReference>
<feature type="transmembrane region" description="Helical" evidence="10">
    <location>
        <begin position="183"/>
        <end position="207"/>
    </location>
</feature>
<feature type="transmembrane region" description="Helical" evidence="10">
    <location>
        <begin position="91"/>
        <end position="118"/>
    </location>
</feature>
<dbReference type="Pfam" id="PF00005">
    <property type="entry name" value="ABC_tran"/>
    <property type="match status" value="1"/>
</dbReference>
<name>A0A1M5X578_9CLOT</name>
<dbReference type="RefSeq" id="WP_072831875.1">
    <property type="nucleotide sequence ID" value="NZ_FQXP01000007.1"/>
</dbReference>
<dbReference type="GO" id="GO:0005524">
    <property type="term" value="F:ATP binding"/>
    <property type="evidence" value="ECO:0007669"/>
    <property type="project" value="UniProtKB-KW"/>
</dbReference>
<keyword evidence="14" id="KW-1185">Reference proteome</keyword>
<dbReference type="CDD" id="cd03254">
    <property type="entry name" value="ABCC_Glucan_exporter_like"/>
    <property type="match status" value="1"/>
</dbReference>
<evidence type="ECO:0000256" key="3">
    <source>
        <dbReference type="ARBA" id="ARBA00022475"/>
    </source>
</evidence>
<evidence type="ECO:0000256" key="2">
    <source>
        <dbReference type="ARBA" id="ARBA00022448"/>
    </source>
</evidence>
<evidence type="ECO:0000256" key="5">
    <source>
        <dbReference type="ARBA" id="ARBA00022741"/>
    </source>
</evidence>
<dbReference type="Pfam" id="PF00664">
    <property type="entry name" value="ABC_membrane"/>
    <property type="match status" value="1"/>
</dbReference>
<dbReference type="InterPro" id="IPR003593">
    <property type="entry name" value="AAA+_ATPase"/>
</dbReference>
<dbReference type="PROSITE" id="PS50893">
    <property type="entry name" value="ABC_TRANSPORTER_2"/>
    <property type="match status" value="1"/>
</dbReference>
<accession>A0A1M5X578</accession>